<dbReference type="InterPro" id="IPR051268">
    <property type="entry name" value="Type-I_R_enzyme_R_subunit"/>
</dbReference>
<accession>A0A8I0FDC2</accession>
<dbReference type="GO" id="GO:0005524">
    <property type="term" value="F:ATP binding"/>
    <property type="evidence" value="ECO:0007669"/>
    <property type="project" value="UniProtKB-KW"/>
</dbReference>
<dbReference type="CDD" id="cd22332">
    <property type="entry name" value="HsdR_N"/>
    <property type="match status" value="1"/>
</dbReference>
<dbReference type="EMBL" id="JACSVK010000651">
    <property type="protein sequence ID" value="MBD0222668.1"/>
    <property type="molecule type" value="Genomic_DNA"/>
</dbReference>
<comment type="caution">
    <text evidence="12">The sequence shown here is derived from an EMBL/GenBank/DDBJ whole genome shotgun (WGS) entry which is preliminary data.</text>
</comment>
<evidence type="ECO:0000256" key="2">
    <source>
        <dbReference type="ARBA" id="ARBA00008598"/>
    </source>
</evidence>
<keyword evidence="7" id="KW-0255">Endonuclease</keyword>
<dbReference type="GO" id="GO:0009307">
    <property type="term" value="P:DNA restriction-modification system"/>
    <property type="evidence" value="ECO:0007669"/>
    <property type="project" value="UniProtKB-KW"/>
</dbReference>
<dbReference type="GO" id="GO:0009035">
    <property type="term" value="F:type I site-specific deoxyribonuclease activity"/>
    <property type="evidence" value="ECO:0007669"/>
    <property type="project" value="UniProtKB-EC"/>
</dbReference>
<evidence type="ECO:0000256" key="4">
    <source>
        <dbReference type="ARBA" id="ARBA00022722"/>
    </source>
</evidence>
<evidence type="ECO:0000256" key="10">
    <source>
        <dbReference type="ARBA" id="ARBA00023125"/>
    </source>
</evidence>
<name>A0A8I0FDC2_ACIBA</name>
<evidence type="ECO:0000256" key="6">
    <source>
        <dbReference type="ARBA" id="ARBA00022747"/>
    </source>
</evidence>
<keyword evidence="4" id="KW-0540">Nuclease</keyword>
<evidence type="ECO:0000256" key="9">
    <source>
        <dbReference type="ARBA" id="ARBA00022840"/>
    </source>
</evidence>
<dbReference type="AlphaFoldDB" id="A0A8I0FDC2"/>
<evidence type="ECO:0000256" key="3">
    <source>
        <dbReference type="ARBA" id="ARBA00012654"/>
    </source>
</evidence>
<organism evidence="12 13">
    <name type="scientific">Acinetobacter baumannii</name>
    <dbReference type="NCBI Taxonomy" id="470"/>
    <lineage>
        <taxon>Bacteria</taxon>
        <taxon>Pseudomonadati</taxon>
        <taxon>Pseudomonadota</taxon>
        <taxon>Gammaproteobacteria</taxon>
        <taxon>Moraxellales</taxon>
        <taxon>Moraxellaceae</taxon>
        <taxon>Acinetobacter</taxon>
        <taxon>Acinetobacter calcoaceticus/baumannii complex</taxon>
    </lineage>
</organism>
<protein>
    <recommendedName>
        <fullName evidence="3">type I site-specific deoxyribonuclease</fullName>
        <ecNumber evidence="3">3.1.21.3</ecNumber>
    </recommendedName>
</protein>
<keyword evidence="8" id="KW-0378">Hydrolase</keyword>
<dbReference type="Proteomes" id="UP000634608">
    <property type="component" value="Unassembled WGS sequence"/>
</dbReference>
<comment type="similarity">
    <text evidence="2">Belongs to the HsdR family.</text>
</comment>
<sequence length="123" mass="13932">MTKMTESDIELMAIEKLEGMGYTYVYGPDIESKGSNPLRSYKQVILEAKVLEALQRLNLHLNEDKCIEALKQITNLVSPDLLTNNQAFHRLLTEGVNIEVSKDGNTQGEYAWLIDFNNPSNNE</sequence>
<keyword evidence="5" id="KW-0547">Nucleotide-binding</keyword>
<reference evidence="12" key="1">
    <citation type="submission" date="2020-08" db="EMBL/GenBank/DDBJ databases">
        <title>Diversity of carbapenem-resistant Acinetobacter baumannii and bacteriophage-mediated spread of the Oxa23 carbapenemase.</title>
        <authorList>
            <person name="Abouelfetouh A."/>
            <person name="Mattock J."/>
            <person name="Turner D."/>
            <person name="Li E."/>
            <person name="Evans B.A."/>
        </authorList>
    </citation>
    <scope>NUCLEOTIDE SEQUENCE</scope>
    <source>
        <strain evidence="12">A86</strain>
    </source>
</reference>
<comment type="catalytic activity">
    <reaction evidence="1">
        <text>Endonucleolytic cleavage of DNA to give random double-stranded fragments with terminal 5'-phosphates, ATP is simultaneously hydrolyzed.</text>
        <dbReference type="EC" id="3.1.21.3"/>
    </reaction>
</comment>
<dbReference type="PANTHER" id="PTHR30195">
    <property type="entry name" value="TYPE I SITE-SPECIFIC DEOXYRIBONUCLEASE PROTEIN SUBUNIT M AND R"/>
    <property type="match status" value="1"/>
</dbReference>
<keyword evidence="10" id="KW-0238">DNA-binding</keyword>
<dbReference type="InterPro" id="IPR007409">
    <property type="entry name" value="Restrct_endonuc_type1_HsdR_N"/>
</dbReference>
<evidence type="ECO:0000259" key="11">
    <source>
        <dbReference type="Pfam" id="PF04313"/>
    </source>
</evidence>
<evidence type="ECO:0000313" key="13">
    <source>
        <dbReference type="Proteomes" id="UP000634608"/>
    </source>
</evidence>
<gene>
    <name evidence="12" type="ORF">IAG11_22870</name>
</gene>
<evidence type="ECO:0000256" key="1">
    <source>
        <dbReference type="ARBA" id="ARBA00000851"/>
    </source>
</evidence>
<proteinExistence type="inferred from homology"/>
<keyword evidence="6" id="KW-0680">Restriction system</keyword>
<dbReference type="PANTHER" id="PTHR30195:SF15">
    <property type="entry name" value="TYPE I RESTRICTION ENZYME HINDI ENDONUCLEASE SUBUNIT"/>
    <property type="match status" value="1"/>
</dbReference>
<dbReference type="GO" id="GO:0003677">
    <property type="term" value="F:DNA binding"/>
    <property type="evidence" value="ECO:0007669"/>
    <property type="project" value="UniProtKB-KW"/>
</dbReference>
<evidence type="ECO:0000313" key="12">
    <source>
        <dbReference type="EMBL" id="MBD0222668.1"/>
    </source>
</evidence>
<keyword evidence="12" id="KW-0347">Helicase</keyword>
<evidence type="ECO:0000256" key="5">
    <source>
        <dbReference type="ARBA" id="ARBA00022741"/>
    </source>
</evidence>
<dbReference type="Pfam" id="PF04313">
    <property type="entry name" value="HSDR_N"/>
    <property type="match status" value="1"/>
</dbReference>
<keyword evidence="9" id="KW-0067">ATP-binding</keyword>
<dbReference type="EC" id="3.1.21.3" evidence="3"/>
<feature type="domain" description="Restriction endonuclease type I HsdR N-terminal" evidence="11">
    <location>
        <begin position="4"/>
        <end position="123"/>
    </location>
</feature>
<feature type="non-terminal residue" evidence="12">
    <location>
        <position position="123"/>
    </location>
</feature>
<dbReference type="GO" id="GO:0004386">
    <property type="term" value="F:helicase activity"/>
    <property type="evidence" value="ECO:0007669"/>
    <property type="project" value="UniProtKB-KW"/>
</dbReference>
<evidence type="ECO:0000256" key="8">
    <source>
        <dbReference type="ARBA" id="ARBA00022801"/>
    </source>
</evidence>
<evidence type="ECO:0000256" key="7">
    <source>
        <dbReference type="ARBA" id="ARBA00022759"/>
    </source>
</evidence>